<keyword evidence="4" id="KW-1185">Reference proteome</keyword>
<feature type="compositionally biased region" description="Basic and acidic residues" evidence="2">
    <location>
        <begin position="625"/>
        <end position="665"/>
    </location>
</feature>
<feature type="compositionally biased region" description="Low complexity" evidence="2">
    <location>
        <begin position="10"/>
        <end position="19"/>
    </location>
</feature>
<evidence type="ECO:0000313" key="4">
    <source>
        <dbReference type="Proteomes" id="UP000325902"/>
    </source>
</evidence>
<keyword evidence="1" id="KW-0175">Coiled coil</keyword>
<feature type="region of interest" description="Disordered" evidence="2">
    <location>
        <begin position="364"/>
        <end position="423"/>
    </location>
</feature>
<organism evidence="3 4">
    <name type="scientific">Lasiodiplodia theobromae</name>
    <dbReference type="NCBI Taxonomy" id="45133"/>
    <lineage>
        <taxon>Eukaryota</taxon>
        <taxon>Fungi</taxon>
        <taxon>Dikarya</taxon>
        <taxon>Ascomycota</taxon>
        <taxon>Pezizomycotina</taxon>
        <taxon>Dothideomycetes</taxon>
        <taxon>Dothideomycetes incertae sedis</taxon>
        <taxon>Botryosphaeriales</taxon>
        <taxon>Botryosphaeriaceae</taxon>
        <taxon>Lasiodiplodia</taxon>
    </lineage>
</organism>
<feature type="compositionally biased region" description="Low complexity" evidence="2">
    <location>
        <begin position="792"/>
        <end position="805"/>
    </location>
</feature>
<accession>A0A5N5DLA3</accession>
<feature type="region of interest" description="Disordered" evidence="2">
    <location>
        <begin position="564"/>
        <end position="810"/>
    </location>
</feature>
<feature type="compositionally biased region" description="Basic and acidic residues" evidence="2">
    <location>
        <begin position="398"/>
        <end position="419"/>
    </location>
</feature>
<dbReference type="AlphaFoldDB" id="A0A5N5DLA3"/>
<feature type="compositionally biased region" description="Polar residues" evidence="2">
    <location>
        <begin position="575"/>
        <end position="594"/>
    </location>
</feature>
<feature type="compositionally biased region" description="Basic and acidic residues" evidence="2">
    <location>
        <begin position="435"/>
        <end position="453"/>
    </location>
</feature>
<dbReference type="EMBL" id="VCHE01000016">
    <property type="protein sequence ID" value="KAB2577634.1"/>
    <property type="molecule type" value="Genomic_DNA"/>
</dbReference>
<comment type="caution">
    <text evidence="3">The sequence shown here is derived from an EMBL/GenBank/DDBJ whole genome shotgun (WGS) entry which is preliminary data.</text>
</comment>
<evidence type="ECO:0000256" key="2">
    <source>
        <dbReference type="SAM" id="MobiDB-lite"/>
    </source>
</evidence>
<dbReference type="OrthoDB" id="3940099at2759"/>
<evidence type="ECO:0000313" key="3">
    <source>
        <dbReference type="EMBL" id="KAB2577634.1"/>
    </source>
</evidence>
<proteinExistence type="predicted"/>
<feature type="compositionally biased region" description="Polar residues" evidence="2">
    <location>
        <begin position="364"/>
        <end position="385"/>
    </location>
</feature>
<feature type="compositionally biased region" description="Acidic residues" evidence="2">
    <location>
        <begin position="682"/>
        <end position="698"/>
    </location>
</feature>
<feature type="compositionally biased region" description="Polar residues" evidence="2">
    <location>
        <begin position="739"/>
        <end position="749"/>
    </location>
</feature>
<feature type="compositionally biased region" description="Acidic residues" evidence="2">
    <location>
        <begin position="298"/>
        <end position="317"/>
    </location>
</feature>
<evidence type="ECO:0000256" key="1">
    <source>
        <dbReference type="SAM" id="Coils"/>
    </source>
</evidence>
<feature type="region of interest" description="Disordered" evidence="2">
    <location>
        <begin position="298"/>
        <end position="332"/>
    </location>
</feature>
<feature type="compositionally biased region" description="Low complexity" evidence="2">
    <location>
        <begin position="56"/>
        <end position="115"/>
    </location>
</feature>
<feature type="region of interest" description="Disordered" evidence="2">
    <location>
        <begin position="435"/>
        <end position="534"/>
    </location>
</feature>
<reference evidence="3 4" key="1">
    <citation type="journal article" date="2019" name="Sci. Rep.">
        <title>A multi-omics analysis of the grapevine pathogen Lasiodiplodia theobromae reveals that temperature affects the expression of virulence- and pathogenicity-related genes.</title>
        <authorList>
            <person name="Felix C."/>
            <person name="Meneses R."/>
            <person name="Goncalves M.F.M."/>
            <person name="Tilleman L."/>
            <person name="Duarte A.S."/>
            <person name="Jorrin-Novo J.V."/>
            <person name="Van de Peer Y."/>
            <person name="Deforce D."/>
            <person name="Van Nieuwerburgh F."/>
            <person name="Esteves A.C."/>
            <person name="Alves A."/>
        </authorList>
    </citation>
    <scope>NUCLEOTIDE SEQUENCE [LARGE SCALE GENOMIC DNA]</scope>
    <source>
        <strain evidence="3 4">LA-SOL3</strain>
    </source>
</reference>
<sequence length="888" mass="97255">MARATRNSKAAPAVSSPPARRTRSKLKEKDATSNNNNPTSSSSQPADNAVPPIDPTPAAAQKAPTAKKTTGKTKPSAAAKASDKASVPTSTTAASSSKASLPATTASATHNNTTSEDSDNTAPARKATGKRSRRQPTVDRNAKNKVTKSRARKPATKTSATAKKALEQHVEEEDAAATPARPAPARRTRAALRAGIASPLAPVSENINTKTRQTRSKKNLKDATPLSIIENENDPKDPDDWFAEVQQEPRIYRDPGASMEEISEREDTAMAENDDIVEHDTASSDADEAMGGDVEMVAEETEHDASETEEDMADDEVERPQTPEAAPLQLEAPTTARSFGFTNLFFNPFSTVKKLLTRTPAAMESQSPVAMSPESPTIASPSNAAQERRTRNRNARYTPRETNADKRHGIAEKNQERQRINQLEAQLREREREIEEMRRQTELQKLKEQKEAEQIPGQKRRRSSPTVIPARRPGEKGSFGMVDEYFNYEEPTPDARVKRRRTKMPSPADDSSDDEYDFVHLPMDHTPPSLKRPRNGYRMAVIKDGYEDPLQANHDLRVMHQENSFSKSPLRDSLGTGNKTSPHIKKSSPSTIYNGSLMAMPGDPGYKPENVFRKSEQQLQQQSSPKKDGKMDSAELKARAEEIVKKEKNGESITDEERQLLEKAQRKFGHIAGSGSFSAPEYDSDDSSIMSDDLEEPISPERNPPVSTPPSAKASAAEPTNKSDNMKPPPPPVPAHAQLPQSKPATNDNAIPKALAAVSGATPKAGHSAALARQRELAEKHKPKTGSRLQYVSGVSSSPGAPSSPDVENNMESSLITQGMSTPAGNVDAESFSIYDSLAEEAKEKYGSLEEAFFLMAKAEDENERKERDEKEFAEYDRQVQQLRARGF</sequence>
<dbReference type="Proteomes" id="UP000325902">
    <property type="component" value="Unassembled WGS sequence"/>
</dbReference>
<feature type="coiled-coil region" evidence="1">
    <location>
        <begin position="849"/>
        <end position="886"/>
    </location>
</feature>
<feature type="region of interest" description="Disordered" evidence="2">
    <location>
        <begin position="1"/>
        <end position="240"/>
    </location>
</feature>
<protein>
    <submittedName>
        <fullName evidence="3">Uncharacterized protein</fullName>
    </submittedName>
</protein>
<name>A0A5N5DLA3_9PEZI</name>
<feature type="compositionally biased region" description="Basic residues" evidence="2">
    <location>
        <begin position="143"/>
        <end position="155"/>
    </location>
</feature>
<gene>
    <name evidence="3" type="ORF">DBV05_g3829</name>
</gene>
<feature type="compositionally biased region" description="Low complexity" evidence="2">
    <location>
        <begin position="32"/>
        <end position="43"/>
    </location>
</feature>